<dbReference type="EMBL" id="JACSQQ010000012">
    <property type="protein sequence ID" value="MBD7950472.1"/>
    <property type="molecule type" value="Genomic_DNA"/>
</dbReference>
<keyword evidence="1" id="KW-0812">Transmembrane</keyword>
<feature type="transmembrane region" description="Helical" evidence="1">
    <location>
        <begin position="165"/>
        <end position="186"/>
    </location>
</feature>
<dbReference type="Proteomes" id="UP000641803">
    <property type="component" value="Unassembled WGS sequence"/>
</dbReference>
<evidence type="ECO:0000256" key="1">
    <source>
        <dbReference type="SAM" id="Phobius"/>
    </source>
</evidence>
<feature type="transmembrane region" description="Helical" evidence="1">
    <location>
        <begin position="75"/>
        <end position="101"/>
    </location>
</feature>
<feature type="transmembrane region" description="Helical" evidence="1">
    <location>
        <begin position="276"/>
        <end position="297"/>
    </location>
</feature>
<organism evidence="2 3">
    <name type="scientific">Oerskovia rustica</name>
    <dbReference type="NCBI Taxonomy" id="2762237"/>
    <lineage>
        <taxon>Bacteria</taxon>
        <taxon>Bacillati</taxon>
        <taxon>Actinomycetota</taxon>
        <taxon>Actinomycetes</taxon>
        <taxon>Micrococcales</taxon>
        <taxon>Cellulomonadaceae</taxon>
        <taxon>Oerskovia</taxon>
    </lineage>
</organism>
<keyword evidence="1" id="KW-0472">Membrane</keyword>
<reference evidence="2 3" key="1">
    <citation type="submission" date="2020-08" db="EMBL/GenBank/DDBJ databases">
        <title>A Genomic Blueprint of the Chicken Gut Microbiome.</title>
        <authorList>
            <person name="Gilroy R."/>
            <person name="Ravi A."/>
            <person name="Getino M."/>
            <person name="Pursley I."/>
            <person name="Horton D.L."/>
            <person name="Alikhan N.-F."/>
            <person name="Baker D."/>
            <person name="Gharbi K."/>
            <person name="Hall N."/>
            <person name="Watson M."/>
            <person name="Adriaenssens E.M."/>
            <person name="Foster-Nyarko E."/>
            <person name="Jarju S."/>
            <person name="Secka A."/>
            <person name="Antonio M."/>
            <person name="Oren A."/>
            <person name="Chaudhuri R."/>
            <person name="La Ragione R.M."/>
            <person name="Hildebrand F."/>
            <person name="Pallen M.J."/>
        </authorList>
    </citation>
    <scope>NUCLEOTIDE SEQUENCE [LARGE SCALE GENOMIC DNA]</scope>
    <source>
        <strain evidence="2 3">Sa4CUA1</strain>
    </source>
</reference>
<evidence type="ECO:0008006" key="4">
    <source>
        <dbReference type="Google" id="ProtNLM"/>
    </source>
</evidence>
<sequence>MVTQTILSESFMPPAYDIAWSVVFMLGPLLVVLGGTFALALALATRATRRRAAAASSPLAAATILAAARATTAHVVAWLVALLTTVALLTVGGIALGPLLMPRFADYAPDADYWATGWNPVPLALAPAGIAFAYLAVLLVGEATWPSSDGTVRRAGLAARTTGSIAPAALRTVTWAWSALLVAAALTGGLTATRPGTLQRSVAAPRPGRENLVELVTATPYPSWQAAVPLAAGALVLVLAVEIVLRRVTNRPAVEGVDATWDLALRRLTARRVLRLPQLVAGLTLCLVLLWLGSSFVTVEEPVTGWSLVVLGSTAGVVALALAVVPGRPLPRVAPDALPVPRPARAPQEA</sequence>
<protein>
    <recommendedName>
        <fullName evidence="4">FtsX-like permease family protein</fullName>
    </recommendedName>
</protein>
<feature type="transmembrane region" description="Helical" evidence="1">
    <location>
        <begin position="121"/>
        <end position="145"/>
    </location>
</feature>
<accession>A0ABR8RS49</accession>
<feature type="transmembrane region" description="Helical" evidence="1">
    <location>
        <begin position="18"/>
        <end position="43"/>
    </location>
</feature>
<evidence type="ECO:0000313" key="2">
    <source>
        <dbReference type="EMBL" id="MBD7950472.1"/>
    </source>
</evidence>
<dbReference type="RefSeq" id="WP_191795904.1">
    <property type="nucleotide sequence ID" value="NZ_JACSQQ010000012.1"/>
</dbReference>
<comment type="caution">
    <text evidence="2">The sequence shown here is derived from an EMBL/GenBank/DDBJ whole genome shotgun (WGS) entry which is preliminary data.</text>
</comment>
<proteinExistence type="predicted"/>
<evidence type="ECO:0000313" key="3">
    <source>
        <dbReference type="Proteomes" id="UP000641803"/>
    </source>
</evidence>
<keyword evidence="3" id="KW-1185">Reference proteome</keyword>
<name>A0ABR8RS49_9CELL</name>
<feature type="transmembrane region" description="Helical" evidence="1">
    <location>
        <begin position="303"/>
        <end position="325"/>
    </location>
</feature>
<gene>
    <name evidence="2" type="ORF">H9652_08640</name>
</gene>
<feature type="transmembrane region" description="Helical" evidence="1">
    <location>
        <begin position="224"/>
        <end position="245"/>
    </location>
</feature>
<keyword evidence="1" id="KW-1133">Transmembrane helix</keyword>